<evidence type="ECO:0000313" key="2">
    <source>
        <dbReference type="EMBL" id="RKP16811.1"/>
    </source>
</evidence>
<gene>
    <name evidence="2" type="ORF">ROZALSC1DRAFT_31332</name>
</gene>
<reference evidence="3" key="1">
    <citation type="journal article" date="2018" name="Nat. Microbiol.">
        <title>Leveraging single-cell genomics to expand the fungal tree of life.</title>
        <authorList>
            <person name="Ahrendt S.R."/>
            <person name="Quandt C.A."/>
            <person name="Ciobanu D."/>
            <person name="Clum A."/>
            <person name="Salamov A."/>
            <person name="Andreopoulos B."/>
            <person name="Cheng J.F."/>
            <person name="Woyke T."/>
            <person name="Pelin A."/>
            <person name="Henrissat B."/>
            <person name="Reynolds N.K."/>
            <person name="Benny G.L."/>
            <person name="Smith M.E."/>
            <person name="James T.Y."/>
            <person name="Grigoriev I.V."/>
        </authorList>
    </citation>
    <scope>NUCLEOTIDE SEQUENCE [LARGE SCALE GENOMIC DNA]</scope>
    <source>
        <strain evidence="3">CSF55</strain>
    </source>
</reference>
<organism evidence="2 3">
    <name type="scientific">Rozella allomycis (strain CSF55)</name>
    <dbReference type="NCBI Taxonomy" id="988480"/>
    <lineage>
        <taxon>Eukaryota</taxon>
        <taxon>Fungi</taxon>
        <taxon>Fungi incertae sedis</taxon>
        <taxon>Cryptomycota</taxon>
        <taxon>Cryptomycota incertae sedis</taxon>
        <taxon>Rozella</taxon>
    </lineage>
</organism>
<evidence type="ECO:0000313" key="3">
    <source>
        <dbReference type="Proteomes" id="UP000281549"/>
    </source>
</evidence>
<sequence length="191" mass="22349">MPLTSPIKSVKTIQTTSHSSPRRLNIKEASHNINRKHRFPTLKNTEKRLENKRSDEMINAFFQVEREEHEDFMRQICAKEELDESDFLTLEESNNADTKLIPCLFDHSHGMSLNNFTNMVSCDVCKIYIKLEVPQAGLPNDMPLIDNIKQSISDHRLNRFHYDGTMKLQLSSDYQGEFYFTCFCEECNIYC</sequence>
<dbReference type="AlphaFoldDB" id="A0A4P9YDV9"/>
<feature type="region of interest" description="Disordered" evidence="1">
    <location>
        <begin position="1"/>
        <end position="21"/>
    </location>
</feature>
<evidence type="ECO:0000256" key="1">
    <source>
        <dbReference type="SAM" id="MobiDB-lite"/>
    </source>
</evidence>
<proteinExistence type="predicted"/>
<accession>A0A4P9YDV9</accession>
<dbReference type="Proteomes" id="UP000281549">
    <property type="component" value="Unassembled WGS sequence"/>
</dbReference>
<dbReference type="EMBL" id="ML006219">
    <property type="protein sequence ID" value="RKP16811.1"/>
    <property type="molecule type" value="Genomic_DNA"/>
</dbReference>
<name>A0A4P9YDV9_ROZAC</name>
<protein>
    <submittedName>
        <fullName evidence="2">Uncharacterized protein</fullName>
    </submittedName>
</protein>